<dbReference type="PANTHER" id="PTHR18895">
    <property type="entry name" value="HEMK METHYLTRANSFERASE"/>
    <property type="match status" value="1"/>
</dbReference>
<dbReference type="Gene3D" id="1.10.8.10">
    <property type="entry name" value="DNA helicase RuvA subunit, C-terminal domain"/>
    <property type="match status" value="1"/>
</dbReference>
<dbReference type="AlphaFoldDB" id="A0A1E7K264"/>
<organism evidence="5 6">
    <name type="scientific">Streptomyces qinglanensis</name>
    <dbReference type="NCBI Taxonomy" id="943816"/>
    <lineage>
        <taxon>Bacteria</taxon>
        <taxon>Bacillati</taxon>
        <taxon>Actinomycetota</taxon>
        <taxon>Actinomycetes</taxon>
        <taxon>Kitasatosporales</taxon>
        <taxon>Streptomycetaceae</taxon>
        <taxon>Streptomyces</taxon>
    </lineage>
</organism>
<dbReference type="InterPro" id="IPR050320">
    <property type="entry name" value="N5-glutamine_MTase"/>
</dbReference>
<dbReference type="EMBL" id="LJGV01000022">
    <property type="protein sequence ID" value="OEU98021.1"/>
    <property type="molecule type" value="Genomic_DNA"/>
</dbReference>
<proteinExistence type="predicted"/>
<evidence type="ECO:0000256" key="3">
    <source>
        <dbReference type="ARBA" id="ARBA00022691"/>
    </source>
</evidence>
<dbReference type="Pfam" id="PF13649">
    <property type="entry name" value="Methyltransf_25"/>
    <property type="match status" value="1"/>
</dbReference>
<keyword evidence="3" id="KW-0949">S-adenosyl-L-methionine</keyword>
<accession>A0A1E7K264</accession>
<evidence type="ECO:0000313" key="6">
    <source>
        <dbReference type="Proteomes" id="UP000175829"/>
    </source>
</evidence>
<dbReference type="PATRIC" id="fig|943816.4.peg.1290"/>
<dbReference type="NCBIfam" id="TIGR03704">
    <property type="entry name" value="PrmC_rel_meth"/>
    <property type="match status" value="1"/>
</dbReference>
<dbReference type="InterPro" id="IPR004556">
    <property type="entry name" value="HemK-like"/>
</dbReference>
<evidence type="ECO:0000313" key="5">
    <source>
        <dbReference type="EMBL" id="OEU98021.1"/>
    </source>
</evidence>
<dbReference type="InterPro" id="IPR022446">
    <property type="entry name" value="MeTrfrase_put"/>
</dbReference>
<dbReference type="GO" id="GO:0008276">
    <property type="term" value="F:protein methyltransferase activity"/>
    <property type="evidence" value="ECO:0007669"/>
    <property type="project" value="InterPro"/>
</dbReference>
<name>A0A1E7K264_9ACTN</name>
<dbReference type="SUPFAM" id="SSF53335">
    <property type="entry name" value="S-adenosyl-L-methionine-dependent methyltransferases"/>
    <property type="match status" value="1"/>
</dbReference>
<gene>
    <name evidence="5" type="ORF">AN217_09460</name>
</gene>
<dbReference type="InterPro" id="IPR029063">
    <property type="entry name" value="SAM-dependent_MTases_sf"/>
</dbReference>
<keyword evidence="2 5" id="KW-0808">Transferase</keyword>
<reference evidence="5 6" key="1">
    <citation type="journal article" date="2016" name="Front. Microbiol.">
        <title>Comparative Genomics Analysis of Streptomyces Species Reveals Their Adaptation to the Marine Environment and Their Diversity at the Genomic Level.</title>
        <authorList>
            <person name="Tian X."/>
            <person name="Zhang Z."/>
            <person name="Yang T."/>
            <person name="Chen M."/>
            <person name="Li J."/>
            <person name="Chen F."/>
            <person name="Yang J."/>
            <person name="Li W."/>
            <person name="Zhang B."/>
            <person name="Zhang Z."/>
            <person name="Wu J."/>
            <person name="Zhang C."/>
            <person name="Long L."/>
            <person name="Xiao J."/>
        </authorList>
    </citation>
    <scope>NUCLEOTIDE SEQUENCE [LARGE SCALE GENOMIC DNA]</scope>
    <source>
        <strain evidence="5 6">SCSIO M10379</strain>
    </source>
</reference>
<sequence length="265" mass="27968">MHHTTSQTELTRRLRAAGCVFAEDEARLLSETARDAAELTRMTARRIAGHPLEHVLGWAEFAGLRITVDPGVFVPRRRTEFLVRCAAAGAPGTGDPVLVDLCCGTGAVGAALLAALGGRGELHAADLDPAAVRCARRNLPVPDDHVHRGDLFAALPDRLRGRIDVLTANVPYVPTADIPFLPPEARDHEPRPALDGGPDGLALLRRVAAAAPDWLAPGGTLLTETSSRQAAAAARILADAGLEAAVTTDPELSATVLTARRPRSR</sequence>
<evidence type="ECO:0000256" key="2">
    <source>
        <dbReference type="ARBA" id="ARBA00022679"/>
    </source>
</evidence>
<dbReference type="Gene3D" id="3.40.50.150">
    <property type="entry name" value="Vaccinia Virus protein VP39"/>
    <property type="match status" value="1"/>
</dbReference>
<dbReference type="GO" id="GO:0032259">
    <property type="term" value="P:methylation"/>
    <property type="evidence" value="ECO:0007669"/>
    <property type="project" value="UniProtKB-KW"/>
</dbReference>
<evidence type="ECO:0000259" key="4">
    <source>
        <dbReference type="Pfam" id="PF13649"/>
    </source>
</evidence>
<feature type="domain" description="Methyltransferase" evidence="4">
    <location>
        <begin position="99"/>
        <end position="177"/>
    </location>
</feature>
<protein>
    <submittedName>
        <fullName evidence="5">SAM-dependent methyltransferase</fullName>
    </submittedName>
</protein>
<comment type="caution">
    <text evidence="5">The sequence shown here is derived from an EMBL/GenBank/DDBJ whole genome shotgun (WGS) entry which is preliminary data.</text>
</comment>
<dbReference type="Proteomes" id="UP000175829">
    <property type="component" value="Unassembled WGS sequence"/>
</dbReference>
<dbReference type="RefSeq" id="WP_069991351.1">
    <property type="nucleotide sequence ID" value="NZ_LJGV01000022.1"/>
</dbReference>
<keyword evidence="1 5" id="KW-0489">Methyltransferase</keyword>
<evidence type="ECO:0000256" key="1">
    <source>
        <dbReference type="ARBA" id="ARBA00022603"/>
    </source>
</evidence>
<dbReference type="NCBIfam" id="TIGR00536">
    <property type="entry name" value="hemK_fam"/>
    <property type="match status" value="1"/>
</dbReference>
<dbReference type="InterPro" id="IPR041698">
    <property type="entry name" value="Methyltransf_25"/>
</dbReference>
<dbReference type="PANTHER" id="PTHR18895:SF74">
    <property type="entry name" value="MTRF1L RELEASE FACTOR GLUTAMINE METHYLTRANSFERASE"/>
    <property type="match status" value="1"/>
</dbReference>